<reference evidence="4" key="2">
    <citation type="submission" date="2019-02" db="EMBL/GenBank/DDBJ databases">
        <title>Granulicella sibirica sp. nov., a psychrotolerant acidobacterium isolated from an organic soil layer in forested tundra, West Siberia.</title>
        <authorList>
            <person name="Oshkin I.Y."/>
            <person name="Kulichevskaya I.S."/>
            <person name="Rijpstra W.I.C."/>
            <person name="Sinninghe Damste J.S."/>
            <person name="Rakitin A.L."/>
            <person name="Ravin N.V."/>
            <person name="Dedysh S.N."/>
        </authorList>
    </citation>
    <scope>NUCLEOTIDE SEQUENCE [LARGE SCALE GENOMIC DNA]</scope>
    <source>
        <strain evidence="4">AF10</strain>
    </source>
</reference>
<keyword evidence="4" id="KW-1185">Reference proteome</keyword>
<dbReference type="Proteomes" id="UP000289437">
    <property type="component" value="Unassembled WGS sequence"/>
</dbReference>
<evidence type="ECO:0008006" key="5">
    <source>
        <dbReference type="Google" id="ProtNLM"/>
    </source>
</evidence>
<comment type="caution">
    <text evidence="3">The sequence shown here is derived from an EMBL/GenBank/DDBJ whole genome shotgun (WGS) entry which is preliminary data.</text>
</comment>
<dbReference type="OrthoDB" id="9759749at2"/>
<dbReference type="InterPro" id="IPR003737">
    <property type="entry name" value="GlcNAc_PI_deacetylase-related"/>
</dbReference>
<gene>
    <name evidence="3" type="ORF">GRAN_4005</name>
</gene>
<evidence type="ECO:0000313" key="3">
    <source>
        <dbReference type="EMBL" id="RXH54901.1"/>
    </source>
</evidence>
<dbReference type="SUPFAM" id="SSF102588">
    <property type="entry name" value="LmbE-like"/>
    <property type="match status" value="1"/>
</dbReference>
<protein>
    <recommendedName>
        <fullName evidence="5">LmbE family protein</fullName>
    </recommendedName>
</protein>
<evidence type="ECO:0000313" key="4">
    <source>
        <dbReference type="Proteomes" id="UP000289437"/>
    </source>
</evidence>
<dbReference type="EMBL" id="RDSM01000003">
    <property type="protein sequence ID" value="RXH54901.1"/>
    <property type="molecule type" value="Genomic_DNA"/>
</dbReference>
<accession>A0A4Q0T079</accession>
<organism evidence="3 4">
    <name type="scientific">Granulicella sibirica</name>
    <dbReference type="NCBI Taxonomy" id="2479048"/>
    <lineage>
        <taxon>Bacteria</taxon>
        <taxon>Pseudomonadati</taxon>
        <taxon>Acidobacteriota</taxon>
        <taxon>Terriglobia</taxon>
        <taxon>Terriglobales</taxon>
        <taxon>Acidobacteriaceae</taxon>
        <taxon>Granulicella</taxon>
    </lineage>
</organism>
<dbReference type="Gene3D" id="3.40.50.10320">
    <property type="entry name" value="LmbE-like"/>
    <property type="match status" value="1"/>
</dbReference>
<evidence type="ECO:0000256" key="2">
    <source>
        <dbReference type="SAM" id="SignalP"/>
    </source>
</evidence>
<sequence>MAPSNLPATVNVLRRTVALAALLATSAFAQNPLDKADLAREHVHPSEYVREIPTNEGVAALQQSLVKLRTRASIMMIVAHPDDEDGGMLTTQSRGLGARTAMLTLTRGEGGQNVMTGDFNDALGLERTQELLAADRYEGVDQFWGTEIDFGFSKTKEEAFSQWTHERVLYDAVRAVRLYRPLVLAAVFIGGITDGHGQHQVSGEITQEVFTAAGDPKVFPEMGLAPWSPLKVYARNPTFAITPKGLFDYATGHYTPAKFYNYVTKAWSTETPATNVTIHEGDYSPLLGMTYLQFARLGLGMQKTQNGGMGIPQAGTFDVAYHRYGSRIPAADTESTFYDGIDTSIKGIATLAPGETTFLPQALTAIEAIADRAATDFRPRNPSAIAPTLREGLVATTNLIDKVESSSLPKLQKVDVTHELRVKQTQFNNALVQSLGLSLRAQLAPAVEITGPFAAFQDSADTAITAVPGDTVTVNIRLVNGSNTPLTEKEARLTTTFPAESPSESASAALPQNTPRDSHLTLKIPSDTEPTRPPFLQPNAATSHYEVADPGLRNASLAPFPLTAWVTVDYDGTPIRLGQVVQTAHRAPGQGVVYEPLTLVPALSVSVSPSAGVTPLTDKSFPLTAHLTSSTRNSINGTLALTLPKGWTSTPASVPFSLNHEGEATGITFTVTPDRVTTTPYTITAVATANGHEYREGFRSVGYPTLRPANLYHPATYATRGVDVKVPANLRVAYLAGTGDEIPDNLEDLGIHATLITTSQLNQEHLRFFDVVVLGVRAYAAHPDLATMNPQLLAYAKAGGVVIVQYNTSRYGTSEAPFAITVPGSSDRNVVVEDDPVTLLTPDAPVFNWPNKITSKDFDGWIEERGHGFAATYDPHYEALTETHDPEQEPQKGGLLYARTGKGAYVYVAYALYRQLPEGVPGAYRIFANLLSLSRNTATGIEPINPAP</sequence>
<dbReference type="RefSeq" id="WP_128914616.1">
    <property type="nucleotide sequence ID" value="NZ_RDSM01000003.1"/>
</dbReference>
<keyword evidence="2" id="KW-0732">Signal</keyword>
<feature type="region of interest" description="Disordered" evidence="1">
    <location>
        <begin position="498"/>
        <end position="538"/>
    </location>
</feature>
<dbReference type="AlphaFoldDB" id="A0A4Q0T079"/>
<reference evidence="3 4" key="1">
    <citation type="submission" date="2018-11" db="EMBL/GenBank/DDBJ databases">
        <authorList>
            <person name="Mardanov A.V."/>
            <person name="Ravin N.V."/>
            <person name="Dedysh S.N."/>
        </authorList>
    </citation>
    <scope>NUCLEOTIDE SEQUENCE [LARGE SCALE GENOMIC DNA]</scope>
    <source>
        <strain evidence="3 4">AF10</strain>
    </source>
</reference>
<evidence type="ECO:0000256" key="1">
    <source>
        <dbReference type="SAM" id="MobiDB-lite"/>
    </source>
</evidence>
<dbReference type="InterPro" id="IPR024078">
    <property type="entry name" value="LmbE-like_dom_sf"/>
</dbReference>
<feature type="compositionally biased region" description="Low complexity" evidence="1">
    <location>
        <begin position="498"/>
        <end position="509"/>
    </location>
</feature>
<dbReference type="Gene3D" id="3.40.50.880">
    <property type="match status" value="1"/>
</dbReference>
<feature type="signal peptide" evidence="2">
    <location>
        <begin position="1"/>
        <end position="29"/>
    </location>
</feature>
<feature type="chain" id="PRO_5020459426" description="LmbE family protein" evidence="2">
    <location>
        <begin position="30"/>
        <end position="948"/>
    </location>
</feature>
<dbReference type="Pfam" id="PF02585">
    <property type="entry name" value="PIG-L"/>
    <property type="match status" value="1"/>
</dbReference>
<proteinExistence type="predicted"/>
<dbReference type="InterPro" id="IPR029062">
    <property type="entry name" value="Class_I_gatase-like"/>
</dbReference>
<name>A0A4Q0T079_9BACT</name>